<protein>
    <recommendedName>
        <fullName evidence="6">Single-stranded DNA-binding protein</fullName>
    </recommendedName>
</protein>
<organism evidence="4 5">
    <name type="scientific">Ruminiclostridium cellobioparum subsp. termitidis CT1112</name>
    <dbReference type="NCBI Taxonomy" id="1195236"/>
    <lineage>
        <taxon>Bacteria</taxon>
        <taxon>Bacillati</taxon>
        <taxon>Bacillota</taxon>
        <taxon>Clostridia</taxon>
        <taxon>Eubacteriales</taxon>
        <taxon>Oscillospiraceae</taxon>
        <taxon>Ruminiclostridium</taxon>
    </lineage>
</organism>
<dbReference type="Gene3D" id="2.40.50.140">
    <property type="entry name" value="Nucleic acid-binding proteins"/>
    <property type="match status" value="1"/>
</dbReference>
<evidence type="ECO:0000256" key="1">
    <source>
        <dbReference type="ARBA" id="ARBA00023125"/>
    </source>
</evidence>
<feature type="compositionally biased region" description="Low complexity" evidence="3">
    <location>
        <begin position="125"/>
        <end position="135"/>
    </location>
</feature>
<dbReference type="RefSeq" id="WP_004625348.1">
    <property type="nucleotide sequence ID" value="NZ_AORV01000028.1"/>
</dbReference>
<dbReference type="STRING" id="1195236.CTER_1732"/>
<dbReference type="EMBL" id="AORV01000028">
    <property type="protein sequence ID" value="EMS72354.1"/>
    <property type="molecule type" value="Genomic_DNA"/>
</dbReference>
<gene>
    <name evidence="4" type="ORF">CTER_1732</name>
</gene>
<dbReference type="InterPro" id="IPR012340">
    <property type="entry name" value="NA-bd_OB-fold"/>
</dbReference>
<keyword evidence="5" id="KW-1185">Reference proteome</keyword>
<evidence type="ECO:0000313" key="4">
    <source>
        <dbReference type="EMBL" id="EMS72354.1"/>
    </source>
</evidence>
<feature type="region of interest" description="Disordered" evidence="3">
    <location>
        <begin position="120"/>
        <end position="155"/>
    </location>
</feature>
<dbReference type="PATRIC" id="fig|1195236.3.peg.2057"/>
<sequence>MIIMSGRLARDCEVREGVSDKGRPYAVLNNCVFVNNKELGQDVPMNITAWGENARFIQENFQKGDSIQLVAQETPHDRKVGDKKFTECVFTVRKVLDWDMYINTVKFLGNTLSRLENSYTERAQETQNENQDNQNSDMNRDADNSYYPEPEEEEI</sequence>
<evidence type="ECO:0000256" key="3">
    <source>
        <dbReference type="SAM" id="MobiDB-lite"/>
    </source>
</evidence>
<reference evidence="4 5" key="1">
    <citation type="journal article" date="2013" name="Genome Announc.">
        <title>Draft Genome Sequence of the Cellulolytic, Mesophilic, Anaerobic Bacterium Clostridium termitidis Strain CT1112 (DSM 5398).</title>
        <authorList>
            <person name="Lal S."/>
            <person name="Ramachandran U."/>
            <person name="Zhang X."/>
            <person name="Munir R."/>
            <person name="Sparling R."/>
            <person name="Levin D.B."/>
        </authorList>
    </citation>
    <scope>NUCLEOTIDE SEQUENCE [LARGE SCALE GENOMIC DNA]</scope>
    <source>
        <strain evidence="4 5">CT1112</strain>
    </source>
</reference>
<dbReference type="Proteomes" id="UP000014155">
    <property type="component" value="Unassembled WGS sequence"/>
</dbReference>
<proteinExistence type="predicted"/>
<comment type="caution">
    <text evidence="4">The sequence shown here is derived from an EMBL/GenBank/DDBJ whole genome shotgun (WGS) entry which is preliminary data.</text>
</comment>
<name>S0FT75_RUMCE</name>
<evidence type="ECO:0000313" key="5">
    <source>
        <dbReference type="Proteomes" id="UP000014155"/>
    </source>
</evidence>
<dbReference type="AlphaFoldDB" id="S0FT75"/>
<dbReference type="PROSITE" id="PS50935">
    <property type="entry name" value="SSB"/>
    <property type="match status" value="1"/>
</dbReference>
<dbReference type="SUPFAM" id="SSF50249">
    <property type="entry name" value="Nucleic acid-binding proteins"/>
    <property type="match status" value="1"/>
</dbReference>
<evidence type="ECO:0000256" key="2">
    <source>
        <dbReference type="PROSITE-ProRule" id="PRU00252"/>
    </source>
</evidence>
<dbReference type="GO" id="GO:0003697">
    <property type="term" value="F:single-stranded DNA binding"/>
    <property type="evidence" value="ECO:0007669"/>
    <property type="project" value="InterPro"/>
</dbReference>
<accession>S0FT75</accession>
<evidence type="ECO:0008006" key="6">
    <source>
        <dbReference type="Google" id="ProtNLM"/>
    </source>
</evidence>
<keyword evidence="1 2" id="KW-0238">DNA-binding</keyword>
<dbReference type="InterPro" id="IPR000424">
    <property type="entry name" value="Primosome_PriB/ssb"/>
</dbReference>